<feature type="domain" description="G-protein coupled receptors family 1 profile" evidence="6">
    <location>
        <begin position="1"/>
        <end position="108"/>
    </location>
</feature>
<keyword evidence="2 5" id="KW-0812">Transmembrane</keyword>
<dbReference type="Pfam" id="PF10324">
    <property type="entry name" value="7TM_GPCR_Srw"/>
    <property type="match status" value="1"/>
</dbReference>
<evidence type="ECO:0000256" key="5">
    <source>
        <dbReference type="SAM" id="Phobius"/>
    </source>
</evidence>
<dbReference type="InterPro" id="IPR017452">
    <property type="entry name" value="GPCR_Rhodpsn_7TM"/>
</dbReference>
<dbReference type="PANTHER" id="PTHR46641">
    <property type="entry name" value="FMRFAMIDE RECEPTOR-RELATED"/>
    <property type="match status" value="1"/>
</dbReference>
<comment type="subcellular location">
    <subcellularLocation>
        <location evidence="1">Membrane</location>
    </subcellularLocation>
</comment>
<organism evidence="7 8">
    <name type="scientific">Paralvinella palmiformis</name>
    <dbReference type="NCBI Taxonomy" id="53620"/>
    <lineage>
        <taxon>Eukaryota</taxon>
        <taxon>Metazoa</taxon>
        <taxon>Spiralia</taxon>
        <taxon>Lophotrochozoa</taxon>
        <taxon>Annelida</taxon>
        <taxon>Polychaeta</taxon>
        <taxon>Sedentaria</taxon>
        <taxon>Canalipalpata</taxon>
        <taxon>Terebellida</taxon>
        <taxon>Terebelliformia</taxon>
        <taxon>Alvinellidae</taxon>
        <taxon>Paralvinella</taxon>
    </lineage>
</organism>
<evidence type="ECO:0000256" key="2">
    <source>
        <dbReference type="ARBA" id="ARBA00022692"/>
    </source>
</evidence>
<dbReference type="InterPro" id="IPR019427">
    <property type="entry name" value="7TM_GPCR_serpentine_rcpt_Srw"/>
</dbReference>
<feature type="transmembrane region" description="Helical" evidence="5">
    <location>
        <begin position="20"/>
        <end position="44"/>
    </location>
</feature>
<name>A0AAD9IQP3_9ANNE</name>
<dbReference type="EMBL" id="JAODUP010002249">
    <property type="protein sequence ID" value="KAK2138891.1"/>
    <property type="molecule type" value="Genomic_DNA"/>
</dbReference>
<keyword evidence="4 5" id="KW-0472">Membrane</keyword>
<feature type="transmembrane region" description="Helical" evidence="5">
    <location>
        <begin position="65"/>
        <end position="84"/>
    </location>
</feature>
<dbReference type="InterPro" id="IPR052954">
    <property type="entry name" value="GPCR-Ligand_Int"/>
</dbReference>
<dbReference type="PROSITE" id="PS50262">
    <property type="entry name" value="G_PROTEIN_RECEP_F1_2"/>
    <property type="match status" value="1"/>
</dbReference>
<comment type="caution">
    <text evidence="7">The sequence shown here is derived from an EMBL/GenBank/DDBJ whole genome shotgun (WGS) entry which is preliminary data.</text>
</comment>
<evidence type="ECO:0000313" key="7">
    <source>
        <dbReference type="EMBL" id="KAK2138891.1"/>
    </source>
</evidence>
<dbReference type="GO" id="GO:0008528">
    <property type="term" value="F:G protein-coupled peptide receptor activity"/>
    <property type="evidence" value="ECO:0007669"/>
    <property type="project" value="InterPro"/>
</dbReference>
<protein>
    <recommendedName>
        <fullName evidence="6">G-protein coupled receptors family 1 profile domain-containing protein</fullName>
    </recommendedName>
</protein>
<accession>A0AAD9IQP3</accession>
<dbReference type="AlphaFoldDB" id="A0AAD9IQP3"/>
<dbReference type="SUPFAM" id="SSF81321">
    <property type="entry name" value="Family A G protein-coupled receptor-like"/>
    <property type="match status" value="1"/>
</dbReference>
<dbReference type="PANTHER" id="PTHR46641:SF2">
    <property type="entry name" value="FMRFAMIDE RECEPTOR"/>
    <property type="match status" value="1"/>
</dbReference>
<evidence type="ECO:0000259" key="6">
    <source>
        <dbReference type="PROSITE" id="PS50262"/>
    </source>
</evidence>
<keyword evidence="3 5" id="KW-1133">Transmembrane helix</keyword>
<dbReference type="Proteomes" id="UP001208570">
    <property type="component" value="Unassembled WGS sequence"/>
</dbReference>
<evidence type="ECO:0000256" key="1">
    <source>
        <dbReference type="ARBA" id="ARBA00004370"/>
    </source>
</evidence>
<evidence type="ECO:0000256" key="3">
    <source>
        <dbReference type="ARBA" id="ARBA00022989"/>
    </source>
</evidence>
<sequence>MFPKKTSWASSSIYKYINDIILYYLLNYVVPLSMLVYFTVKLSISLRKMNKKRQEMSKKVKERSDLTFSLVIVVVVFILCQLSNPLRRLLYVIYGPYHIGCGTDVSQF</sequence>
<keyword evidence="8" id="KW-1185">Reference proteome</keyword>
<reference evidence="7" key="1">
    <citation type="journal article" date="2023" name="Mol. Biol. Evol.">
        <title>Third-Generation Sequencing Reveals the Adaptive Role of the Epigenome in Three Deep-Sea Polychaetes.</title>
        <authorList>
            <person name="Perez M."/>
            <person name="Aroh O."/>
            <person name="Sun Y."/>
            <person name="Lan Y."/>
            <person name="Juniper S.K."/>
            <person name="Young C.R."/>
            <person name="Angers B."/>
            <person name="Qian P.Y."/>
        </authorList>
    </citation>
    <scope>NUCLEOTIDE SEQUENCE</scope>
    <source>
        <strain evidence="7">P08H-3</strain>
    </source>
</reference>
<proteinExistence type="predicted"/>
<dbReference type="GO" id="GO:0016020">
    <property type="term" value="C:membrane"/>
    <property type="evidence" value="ECO:0007669"/>
    <property type="project" value="UniProtKB-SubCell"/>
</dbReference>
<evidence type="ECO:0000313" key="8">
    <source>
        <dbReference type="Proteomes" id="UP001208570"/>
    </source>
</evidence>
<evidence type="ECO:0000256" key="4">
    <source>
        <dbReference type="ARBA" id="ARBA00023136"/>
    </source>
</evidence>
<gene>
    <name evidence="7" type="ORF">LSH36_2258g00001</name>
</gene>
<dbReference type="Gene3D" id="1.20.1070.10">
    <property type="entry name" value="Rhodopsin 7-helix transmembrane proteins"/>
    <property type="match status" value="1"/>
</dbReference>